<dbReference type="EMBL" id="MUXN01000013">
    <property type="protein sequence ID" value="OOC05391.1"/>
    <property type="molecule type" value="Genomic_DNA"/>
</dbReference>
<sequence>MRRREALKEATFFVEPEGLRVATSEGPGILLAWSTLERITFDKPRTVRLRDDVSVLLVPVPSKRDGLHTWIRTYFRAVGTSLGYELSPGMRRPAAAKFSHLIEQYRPGLTRWPRREVRRRGFGLFGLVDRFRPGKRR</sequence>
<evidence type="ECO:0000313" key="1">
    <source>
        <dbReference type="EMBL" id="OOC05391.1"/>
    </source>
</evidence>
<organism evidence="1 2">
    <name type="scientific">Amycolatopsis azurea DSM 43854</name>
    <dbReference type="NCBI Taxonomy" id="1238180"/>
    <lineage>
        <taxon>Bacteria</taxon>
        <taxon>Bacillati</taxon>
        <taxon>Actinomycetota</taxon>
        <taxon>Actinomycetes</taxon>
        <taxon>Pseudonocardiales</taxon>
        <taxon>Pseudonocardiaceae</taxon>
        <taxon>Amycolatopsis</taxon>
    </lineage>
</organism>
<comment type="caution">
    <text evidence="1">The sequence shown here is derived from an EMBL/GenBank/DDBJ whole genome shotgun (WGS) entry which is preliminary data.</text>
</comment>
<protein>
    <submittedName>
        <fullName evidence="1">Uncharacterized protein</fullName>
    </submittedName>
</protein>
<keyword evidence="2" id="KW-1185">Reference proteome</keyword>
<accession>A0ABX3JF94</accession>
<proteinExistence type="predicted"/>
<dbReference type="Proteomes" id="UP000188551">
    <property type="component" value="Unassembled WGS sequence"/>
</dbReference>
<name>A0ABX3JF94_9PSEU</name>
<evidence type="ECO:0000313" key="2">
    <source>
        <dbReference type="Proteomes" id="UP000188551"/>
    </source>
</evidence>
<reference evidence="1 2" key="1">
    <citation type="submission" date="2017-02" db="EMBL/GenBank/DDBJ databases">
        <title>Amycolatopsis azurea DSM 43854 draft genome.</title>
        <authorList>
            <person name="Mayilraj S."/>
        </authorList>
    </citation>
    <scope>NUCLEOTIDE SEQUENCE [LARGE SCALE GENOMIC DNA]</scope>
    <source>
        <strain evidence="1 2">DSM 43854</strain>
    </source>
</reference>
<gene>
    <name evidence="1" type="ORF">B0293_18310</name>
</gene>